<protein>
    <submittedName>
        <fullName evidence="1">Uncharacterized protein</fullName>
    </submittedName>
</protein>
<name>A0A2P2P3X0_RHIMU</name>
<dbReference type="EMBL" id="GGEC01068954">
    <property type="protein sequence ID" value="MBX49438.1"/>
    <property type="molecule type" value="Transcribed_RNA"/>
</dbReference>
<evidence type="ECO:0000313" key="1">
    <source>
        <dbReference type="EMBL" id="MBX49438.1"/>
    </source>
</evidence>
<sequence length="38" mass="4318">MTKRSLSSNHIVLACNYGLMQVWRVSTIFTLSAQWACT</sequence>
<proteinExistence type="predicted"/>
<accession>A0A2P2P3X0</accession>
<organism evidence="1">
    <name type="scientific">Rhizophora mucronata</name>
    <name type="common">Asiatic mangrove</name>
    <dbReference type="NCBI Taxonomy" id="61149"/>
    <lineage>
        <taxon>Eukaryota</taxon>
        <taxon>Viridiplantae</taxon>
        <taxon>Streptophyta</taxon>
        <taxon>Embryophyta</taxon>
        <taxon>Tracheophyta</taxon>
        <taxon>Spermatophyta</taxon>
        <taxon>Magnoliopsida</taxon>
        <taxon>eudicotyledons</taxon>
        <taxon>Gunneridae</taxon>
        <taxon>Pentapetalae</taxon>
        <taxon>rosids</taxon>
        <taxon>fabids</taxon>
        <taxon>Malpighiales</taxon>
        <taxon>Rhizophoraceae</taxon>
        <taxon>Rhizophora</taxon>
    </lineage>
</organism>
<reference evidence="1" key="1">
    <citation type="submission" date="2018-02" db="EMBL/GenBank/DDBJ databases">
        <title>Rhizophora mucronata_Transcriptome.</title>
        <authorList>
            <person name="Meera S.P."/>
            <person name="Sreeshan A."/>
            <person name="Augustine A."/>
        </authorList>
    </citation>
    <scope>NUCLEOTIDE SEQUENCE</scope>
    <source>
        <tissue evidence="1">Leaf</tissue>
    </source>
</reference>
<dbReference type="PROSITE" id="PS51257">
    <property type="entry name" value="PROKAR_LIPOPROTEIN"/>
    <property type="match status" value="1"/>
</dbReference>
<dbReference type="AlphaFoldDB" id="A0A2P2P3X0"/>